<dbReference type="InterPro" id="IPR050491">
    <property type="entry name" value="AmpC-like"/>
</dbReference>
<dbReference type="Proteomes" id="UP000267585">
    <property type="component" value="Unassembled WGS sequence"/>
</dbReference>
<evidence type="ECO:0000313" key="3">
    <source>
        <dbReference type="EMBL" id="RTE55483.1"/>
    </source>
</evidence>
<keyword evidence="1" id="KW-0732">Signal</keyword>
<sequence>MKNTILLILCITVSFLCNGQQNVGTTLDEYLNRAESLGFSGAVMLYKDGETLLNKGYGYADRGNKKKNTAYSVFSTGSLTKQFTAAAIMKLEMMGKLKTTDKLSVHFAQVPQDKVDINLHHLLTHTSGLKGAIGGDFNWISKEDYLKQALNSDLKFNPGENFNYSNVGYSLLAIIIEKLSGVDYEEFLNTHLFTPAGMDKTGYSLPKWDKSNFVHIYNGNKNNGSTERFTKPTWHLKGNGGILSTTSDMVKWIKALKTEEILSNKAKEKMWTPYKNDYGYGWDVLDDGALRQHDGGSTIGLSAELRWFVQDNIITMLFTNATINGKLGFTVVRGDIEALAMGEKIPLPPKFKTVEANTKNLSGTYQLPSGQHFKIKDNSGTIALMVDNQELLDIISDPENYGPDSPAMQLNEKFHNAFDKAFKENDYSGFSFTQASKILEREIKNEIKMEGFQNPKYKVVKSFLSQNNKNAYVTQVALSDDPDFDDECLILSLITENGHFAGLGANFDVIGPIELSLYPIGENKLQAYNLDRKMGALLSITPQKDHYLLKVNNTEIPNVKKVK</sequence>
<feature type="signal peptide" evidence="1">
    <location>
        <begin position="1"/>
        <end position="19"/>
    </location>
</feature>
<gene>
    <name evidence="3" type="ORF">EHW67_02655</name>
</gene>
<reference evidence="3 4" key="1">
    <citation type="submission" date="2018-11" db="EMBL/GenBank/DDBJ databases">
        <title>Arenibacter aquaticus sp.nov., a marine bacterium isolated from surface seawater in the South China Sea.</title>
        <authorList>
            <person name="Guo J."/>
            <person name="Sun J."/>
        </authorList>
    </citation>
    <scope>NUCLEOTIDE SEQUENCE [LARGE SCALE GENOMIC DNA]</scope>
    <source>
        <strain evidence="3 4">GUO666</strain>
    </source>
</reference>
<accession>A0A3S0CRL7</accession>
<dbReference type="PANTHER" id="PTHR46825:SF9">
    <property type="entry name" value="BETA-LACTAMASE-RELATED DOMAIN-CONTAINING PROTEIN"/>
    <property type="match status" value="1"/>
</dbReference>
<evidence type="ECO:0000259" key="2">
    <source>
        <dbReference type="Pfam" id="PF00144"/>
    </source>
</evidence>
<comment type="caution">
    <text evidence="3">The sequence shown here is derived from an EMBL/GenBank/DDBJ whole genome shotgun (WGS) entry which is preliminary data.</text>
</comment>
<evidence type="ECO:0000256" key="1">
    <source>
        <dbReference type="SAM" id="SignalP"/>
    </source>
</evidence>
<name>A0A3S0CRL7_9FLAO</name>
<dbReference type="InterPro" id="IPR001466">
    <property type="entry name" value="Beta-lactam-related"/>
</dbReference>
<dbReference type="Pfam" id="PF00144">
    <property type="entry name" value="Beta-lactamase"/>
    <property type="match status" value="1"/>
</dbReference>
<dbReference type="OrthoDB" id="9793489at2"/>
<dbReference type="EMBL" id="RQPJ01000001">
    <property type="protein sequence ID" value="RTE55483.1"/>
    <property type="molecule type" value="Genomic_DNA"/>
</dbReference>
<dbReference type="SUPFAM" id="SSF56601">
    <property type="entry name" value="beta-lactamase/transpeptidase-like"/>
    <property type="match status" value="1"/>
</dbReference>
<proteinExistence type="predicted"/>
<dbReference type="Gene3D" id="3.40.710.10">
    <property type="entry name" value="DD-peptidase/beta-lactamase superfamily"/>
    <property type="match status" value="1"/>
</dbReference>
<protein>
    <submittedName>
        <fullName evidence="3">Class A beta-lactamase-related serine hydrolase</fullName>
    </submittedName>
</protein>
<keyword evidence="3" id="KW-0378">Hydrolase</keyword>
<dbReference type="GO" id="GO:0016787">
    <property type="term" value="F:hydrolase activity"/>
    <property type="evidence" value="ECO:0007669"/>
    <property type="project" value="UniProtKB-KW"/>
</dbReference>
<feature type="domain" description="Beta-lactamase-related" evidence="2">
    <location>
        <begin position="41"/>
        <end position="322"/>
    </location>
</feature>
<dbReference type="PANTHER" id="PTHR46825">
    <property type="entry name" value="D-ALANYL-D-ALANINE-CARBOXYPEPTIDASE/ENDOPEPTIDASE AMPH"/>
    <property type="match status" value="1"/>
</dbReference>
<organism evidence="3 4">
    <name type="scientific">Arenibacter aquaticus</name>
    <dbReference type="NCBI Taxonomy" id="2489054"/>
    <lineage>
        <taxon>Bacteria</taxon>
        <taxon>Pseudomonadati</taxon>
        <taxon>Bacteroidota</taxon>
        <taxon>Flavobacteriia</taxon>
        <taxon>Flavobacteriales</taxon>
        <taxon>Flavobacteriaceae</taxon>
        <taxon>Arenibacter</taxon>
    </lineage>
</organism>
<keyword evidence="4" id="KW-1185">Reference proteome</keyword>
<dbReference type="RefSeq" id="WP_126160785.1">
    <property type="nucleotide sequence ID" value="NZ_RQPJ01000001.1"/>
</dbReference>
<feature type="chain" id="PRO_5018707607" evidence="1">
    <location>
        <begin position="20"/>
        <end position="563"/>
    </location>
</feature>
<evidence type="ECO:0000313" key="4">
    <source>
        <dbReference type="Proteomes" id="UP000267585"/>
    </source>
</evidence>
<dbReference type="InterPro" id="IPR012338">
    <property type="entry name" value="Beta-lactam/transpept-like"/>
</dbReference>
<dbReference type="AlphaFoldDB" id="A0A3S0CRL7"/>